<evidence type="ECO:0000256" key="1">
    <source>
        <dbReference type="ARBA" id="ARBA00004571"/>
    </source>
</evidence>
<dbReference type="EMBL" id="JAQSJE010000009">
    <property type="protein sequence ID" value="MDD0824726.1"/>
    <property type="molecule type" value="Genomic_DNA"/>
</dbReference>
<keyword evidence="7" id="KW-0626">Porin</keyword>
<dbReference type="PANTHER" id="PTHR34501">
    <property type="entry name" value="PROTEIN YDDL-RELATED"/>
    <property type="match status" value="1"/>
</dbReference>
<keyword evidence="13" id="KW-1185">Reference proteome</keyword>
<evidence type="ECO:0000256" key="2">
    <source>
        <dbReference type="ARBA" id="ARBA00022448"/>
    </source>
</evidence>
<evidence type="ECO:0000256" key="9">
    <source>
        <dbReference type="ARBA" id="ARBA00023237"/>
    </source>
</evidence>
<keyword evidence="4" id="KW-0812">Transmembrane</keyword>
<dbReference type="InterPro" id="IPR050298">
    <property type="entry name" value="Gram-neg_bact_OMP"/>
</dbReference>
<evidence type="ECO:0000256" key="3">
    <source>
        <dbReference type="ARBA" id="ARBA00022452"/>
    </source>
</evidence>
<proteinExistence type="predicted"/>
<evidence type="ECO:0000256" key="7">
    <source>
        <dbReference type="ARBA" id="ARBA00023114"/>
    </source>
</evidence>
<evidence type="ECO:0000313" key="12">
    <source>
        <dbReference type="EMBL" id="MDD0824726.1"/>
    </source>
</evidence>
<keyword evidence="2" id="KW-0813">Transport</keyword>
<evidence type="ECO:0000259" key="11">
    <source>
        <dbReference type="Pfam" id="PF13609"/>
    </source>
</evidence>
<dbReference type="InterPro" id="IPR033900">
    <property type="entry name" value="Gram_neg_porin_domain"/>
</dbReference>
<evidence type="ECO:0000313" key="13">
    <source>
        <dbReference type="Proteomes" id="UP001221909"/>
    </source>
</evidence>
<keyword evidence="6" id="KW-0406">Ion transport</keyword>
<sequence length="354" mass="39135">MKKTLVALAVTAFAASASATTVYEAEGTKVDLDGSLRLVLERAEKKVAKQDGSVKKTNAHTRLRNAGSRFGITAKHQLADDFYALGRLEFRFDKGENDNDGFGDVYTKRAYAGFGSQKLGQLTFGRQLTIADDLSQSKDYEYGINPKGDYIPTSGNQVVRYDYNGVENLQLSANYNFAQERDATGEVLPEAVQNAYGVGALYNVDNWDLRAAYGHTNYKTAAGSEKHRKDAVLGSLGYTVDALKLSFDAGYAHENNEGAKTNKFYVSPNFAYQVTPASSVYGNYLYERAKTKDVGKEKTHGFLLGVDYKFHKQVVAFVEGKYARTKEFNKTATGYAYSEKTTDKAIGVGMRVYW</sequence>
<reference evidence="12 13" key="1">
    <citation type="submission" date="2023-02" db="EMBL/GenBank/DDBJ databases">
        <title>Mannheimia cairiniae sp. nov., a novel species of Mannheimia obtained from moscovy ducks (Cairina moschata) and reclassification of Mannheimia ovis as heterotypic synonym of Mannheimia pernigra.</title>
        <authorList>
            <person name="Christensen H."/>
        </authorList>
    </citation>
    <scope>NUCLEOTIDE SEQUENCE [LARGE SCALE GENOMIC DNA]</scope>
    <source>
        <strain evidence="12 13">AT1</strain>
    </source>
</reference>
<dbReference type="PANTHER" id="PTHR34501:SF2">
    <property type="entry name" value="OUTER MEMBRANE PORIN F-RELATED"/>
    <property type="match status" value="1"/>
</dbReference>
<feature type="chain" id="PRO_5045643496" evidence="10">
    <location>
        <begin position="20"/>
        <end position="354"/>
    </location>
</feature>
<dbReference type="Pfam" id="PF13609">
    <property type="entry name" value="Porin_4"/>
    <property type="match status" value="1"/>
</dbReference>
<comment type="caution">
    <text evidence="12">The sequence shown here is derived from an EMBL/GenBank/DDBJ whole genome shotgun (WGS) entry which is preliminary data.</text>
</comment>
<feature type="domain" description="Porin" evidence="11">
    <location>
        <begin position="7"/>
        <end position="326"/>
    </location>
</feature>
<dbReference type="CDD" id="cd00342">
    <property type="entry name" value="gram_neg_porins"/>
    <property type="match status" value="1"/>
</dbReference>
<keyword evidence="3" id="KW-1134">Transmembrane beta strand</keyword>
<keyword evidence="9" id="KW-0998">Cell outer membrane</keyword>
<evidence type="ECO:0000256" key="10">
    <source>
        <dbReference type="SAM" id="SignalP"/>
    </source>
</evidence>
<name>A0ABT5MSZ6_9PAST</name>
<gene>
    <name evidence="12" type="ORF">PTQ27_09670</name>
</gene>
<dbReference type="Gene3D" id="2.40.160.10">
    <property type="entry name" value="Porin"/>
    <property type="match status" value="1"/>
</dbReference>
<evidence type="ECO:0000256" key="5">
    <source>
        <dbReference type="ARBA" id="ARBA00022729"/>
    </source>
</evidence>
<dbReference type="InterPro" id="IPR023614">
    <property type="entry name" value="Porin_dom_sf"/>
</dbReference>
<evidence type="ECO:0000256" key="4">
    <source>
        <dbReference type="ARBA" id="ARBA00022692"/>
    </source>
</evidence>
<accession>A0ABT5MSZ6</accession>
<comment type="subcellular location">
    <subcellularLocation>
        <location evidence="1">Cell outer membrane</location>
        <topology evidence="1">Multi-pass membrane protein</topology>
    </subcellularLocation>
</comment>
<dbReference type="RefSeq" id="WP_273748888.1">
    <property type="nucleotide sequence ID" value="NZ_JAQSJE010000009.1"/>
</dbReference>
<organism evidence="12 13">
    <name type="scientific">Mannheimia cairinae</name>
    <dbReference type="NCBI Taxonomy" id="3025936"/>
    <lineage>
        <taxon>Bacteria</taxon>
        <taxon>Pseudomonadati</taxon>
        <taxon>Pseudomonadota</taxon>
        <taxon>Gammaproteobacteria</taxon>
        <taxon>Pasteurellales</taxon>
        <taxon>Pasteurellaceae</taxon>
        <taxon>Mannheimia</taxon>
    </lineage>
</organism>
<evidence type="ECO:0000256" key="6">
    <source>
        <dbReference type="ARBA" id="ARBA00023065"/>
    </source>
</evidence>
<keyword evidence="8" id="KW-0472">Membrane</keyword>
<dbReference type="Proteomes" id="UP001221909">
    <property type="component" value="Unassembled WGS sequence"/>
</dbReference>
<keyword evidence="5 10" id="KW-0732">Signal</keyword>
<feature type="signal peptide" evidence="10">
    <location>
        <begin position="1"/>
        <end position="19"/>
    </location>
</feature>
<dbReference type="SUPFAM" id="SSF56935">
    <property type="entry name" value="Porins"/>
    <property type="match status" value="1"/>
</dbReference>
<protein>
    <submittedName>
        <fullName evidence="12">Porin</fullName>
    </submittedName>
</protein>
<evidence type="ECO:0000256" key="8">
    <source>
        <dbReference type="ARBA" id="ARBA00023136"/>
    </source>
</evidence>